<organism evidence="1 2">
    <name type="scientific">Panicum hallii var. hallii</name>
    <dbReference type="NCBI Taxonomy" id="1504633"/>
    <lineage>
        <taxon>Eukaryota</taxon>
        <taxon>Viridiplantae</taxon>
        <taxon>Streptophyta</taxon>
        <taxon>Embryophyta</taxon>
        <taxon>Tracheophyta</taxon>
        <taxon>Spermatophyta</taxon>
        <taxon>Magnoliopsida</taxon>
        <taxon>Liliopsida</taxon>
        <taxon>Poales</taxon>
        <taxon>Poaceae</taxon>
        <taxon>PACMAD clade</taxon>
        <taxon>Panicoideae</taxon>
        <taxon>Panicodae</taxon>
        <taxon>Paniceae</taxon>
        <taxon>Panicinae</taxon>
        <taxon>Panicum</taxon>
        <taxon>Panicum sect. Panicum</taxon>
    </lineage>
</organism>
<protein>
    <submittedName>
        <fullName evidence="1">Uncharacterized protein</fullName>
    </submittedName>
</protein>
<sequence length="215" mass="25658">MQSFDHTPCIVHINTKIPRDKVFRFENYWMEHSNFLQVVQHGWTVPVHCPDPAMKVMARFKNLRRVLRAWQTHISSLSLLIDNIKMLINFLEVLEEFRDLSLHEWNFKELLNVKLISLLDQQRIYWKQRGNLKYVKFGDGNIKFFHANATIKFRKYSIAFLQNQAGEQIFDHNGKADLLWTTLKERLGVSEFSHIYFDLSLEYLNSVTFLLTWPP</sequence>
<dbReference type="Gramene" id="PUZ67764">
    <property type="protein sequence ID" value="PUZ67764"/>
    <property type="gene ID" value="GQ55_3G460500"/>
</dbReference>
<dbReference type="AlphaFoldDB" id="A0A2T7EIX5"/>
<reference evidence="1 2" key="1">
    <citation type="submission" date="2018-04" db="EMBL/GenBank/DDBJ databases">
        <title>WGS assembly of Panicum hallii var. hallii HAL2.</title>
        <authorList>
            <person name="Lovell J."/>
            <person name="Jenkins J."/>
            <person name="Lowry D."/>
            <person name="Mamidi S."/>
            <person name="Sreedasyam A."/>
            <person name="Weng X."/>
            <person name="Barry K."/>
            <person name="Bonette J."/>
            <person name="Campitelli B."/>
            <person name="Daum C."/>
            <person name="Gordon S."/>
            <person name="Gould B."/>
            <person name="Lipzen A."/>
            <person name="MacQueen A."/>
            <person name="Palacio-Mejia J."/>
            <person name="Plott C."/>
            <person name="Shakirov E."/>
            <person name="Shu S."/>
            <person name="Yoshinaga Y."/>
            <person name="Zane M."/>
            <person name="Rokhsar D."/>
            <person name="Grimwood J."/>
            <person name="Schmutz J."/>
            <person name="Juenger T."/>
        </authorList>
    </citation>
    <scope>NUCLEOTIDE SEQUENCE [LARGE SCALE GENOMIC DNA]</scope>
    <source>
        <strain evidence="2">cv. HAL2</strain>
    </source>
</reference>
<dbReference type="Proteomes" id="UP000244336">
    <property type="component" value="Chromosome 3"/>
</dbReference>
<evidence type="ECO:0000313" key="2">
    <source>
        <dbReference type="Proteomes" id="UP000244336"/>
    </source>
</evidence>
<gene>
    <name evidence="1" type="ORF">GQ55_3G460500</name>
</gene>
<accession>A0A2T7EIX5</accession>
<dbReference type="EMBL" id="CM009751">
    <property type="protein sequence ID" value="PUZ67764.1"/>
    <property type="molecule type" value="Genomic_DNA"/>
</dbReference>
<dbReference type="OrthoDB" id="685803at2759"/>
<name>A0A2T7EIX5_9POAL</name>
<evidence type="ECO:0000313" key="1">
    <source>
        <dbReference type="EMBL" id="PUZ67764.1"/>
    </source>
</evidence>
<proteinExistence type="predicted"/>
<keyword evidence="2" id="KW-1185">Reference proteome</keyword>